<protein>
    <submittedName>
        <fullName evidence="1">Uncharacterized protein</fullName>
    </submittedName>
</protein>
<proteinExistence type="predicted"/>
<evidence type="ECO:0000313" key="2">
    <source>
        <dbReference type="Proteomes" id="UP001165960"/>
    </source>
</evidence>
<gene>
    <name evidence="1" type="ORF">DSO57_1033273</name>
</gene>
<comment type="caution">
    <text evidence="1">The sequence shown here is derived from an EMBL/GenBank/DDBJ whole genome shotgun (WGS) entry which is preliminary data.</text>
</comment>
<evidence type="ECO:0000313" key="1">
    <source>
        <dbReference type="EMBL" id="KAJ9071828.1"/>
    </source>
</evidence>
<dbReference type="Proteomes" id="UP001165960">
    <property type="component" value="Unassembled WGS sequence"/>
</dbReference>
<accession>A0ACC2TAX1</accession>
<dbReference type="EMBL" id="QTSX02003100">
    <property type="protein sequence ID" value="KAJ9071828.1"/>
    <property type="molecule type" value="Genomic_DNA"/>
</dbReference>
<name>A0ACC2TAX1_9FUNG</name>
<organism evidence="1 2">
    <name type="scientific">Entomophthora muscae</name>
    <dbReference type="NCBI Taxonomy" id="34485"/>
    <lineage>
        <taxon>Eukaryota</taxon>
        <taxon>Fungi</taxon>
        <taxon>Fungi incertae sedis</taxon>
        <taxon>Zoopagomycota</taxon>
        <taxon>Entomophthoromycotina</taxon>
        <taxon>Entomophthoromycetes</taxon>
        <taxon>Entomophthorales</taxon>
        <taxon>Entomophthoraceae</taxon>
        <taxon>Entomophthora</taxon>
    </lineage>
</organism>
<sequence length="75" mass="7231">MYTAVMFKAPGGIEPSPSRQAGLAGGGDSPAPGFTSKSKNPGSGTIPCPGGSCGACSGPQKLCPSLGGFGWAWSG</sequence>
<keyword evidence="2" id="KW-1185">Reference proteome</keyword>
<reference evidence="1" key="1">
    <citation type="submission" date="2022-04" db="EMBL/GenBank/DDBJ databases">
        <title>Genome of the entomopathogenic fungus Entomophthora muscae.</title>
        <authorList>
            <person name="Elya C."/>
            <person name="Lovett B.R."/>
            <person name="Lee E."/>
            <person name="Macias A.M."/>
            <person name="Hajek A.E."/>
            <person name="De Bivort B.L."/>
            <person name="Kasson M.T."/>
            <person name="De Fine Licht H.H."/>
            <person name="Stajich J.E."/>
        </authorList>
    </citation>
    <scope>NUCLEOTIDE SEQUENCE</scope>
    <source>
        <strain evidence="1">Berkeley</strain>
    </source>
</reference>